<evidence type="ECO:0000259" key="8">
    <source>
        <dbReference type="Pfam" id="PF05504"/>
    </source>
</evidence>
<keyword evidence="6" id="KW-0564">Palmitate</keyword>
<dbReference type="EMBL" id="WJXB01000003">
    <property type="protein sequence ID" value="MRN53474.1"/>
    <property type="molecule type" value="Genomic_DNA"/>
</dbReference>
<keyword evidence="11" id="KW-1185">Reference proteome</keyword>
<evidence type="ECO:0000256" key="2">
    <source>
        <dbReference type="ARBA" id="ARBA00007886"/>
    </source>
</evidence>
<dbReference type="AlphaFoldDB" id="A0A7X2H4K0"/>
<dbReference type="Proteomes" id="UP000463051">
    <property type="component" value="Unassembled WGS sequence"/>
</dbReference>
<sequence>MKVKWIIQPPIYMVMLLLLTSCWNSRELNDMAIVTGIGIDKAPNSDEYRVTFQIVNPSATATSVGASTGQPPITVYTTTDRTLFGALRKTSRKAARQLFFAHTQLLIIGESMAKSGINGLFDVFERSHELRLNSVVIVSRETDAASVLKILLPIESIPAMAVVKKNKNTAKLWGENRAISVFELINTITGEGEPVISGVQIYGDLDKGSKKSHLEQSQVEAVISLSGLAVFKEGKLKGWLDGPEARGTMWVQNKLEQTSINIDSEKEQDSIAVIINHSKTKVKVNLREGVPVFHIYIKEEGSINEIKDFVDISQRKELYKLEKEIALKTKGEVVKSLQVAQSMECDIFNFGNELKRTDPKAWKTVKKNWVSLFAKGELDVHVEAYIRSTGMRSKPYQQNEE</sequence>
<evidence type="ECO:0000259" key="9">
    <source>
        <dbReference type="Pfam" id="PF25198"/>
    </source>
</evidence>
<dbReference type="Pfam" id="PF25198">
    <property type="entry name" value="Spore_GerAC_N"/>
    <property type="match status" value="1"/>
</dbReference>
<dbReference type="InterPro" id="IPR057336">
    <property type="entry name" value="GerAC_N"/>
</dbReference>
<dbReference type="PROSITE" id="PS51257">
    <property type="entry name" value="PROKAR_LIPOPROTEIN"/>
    <property type="match status" value="1"/>
</dbReference>
<feature type="domain" description="Spore germination GerAC-like C-terminal" evidence="8">
    <location>
        <begin position="226"/>
        <end position="390"/>
    </location>
</feature>
<dbReference type="InterPro" id="IPR046953">
    <property type="entry name" value="Spore_GerAC-like_C"/>
</dbReference>
<comment type="similarity">
    <text evidence="2">Belongs to the GerABKC lipoprotein family.</text>
</comment>
<evidence type="ECO:0000313" key="10">
    <source>
        <dbReference type="EMBL" id="MRN53474.1"/>
    </source>
</evidence>
<keyword evidence="5" id="KW-0472">Membrane</keyword>
<protein>
    <submittedName>
        <fullName evidence="10">Ger(X)C family spore germination protein</fullName>
    </submittedName>
</protein>
<accession>A0A7X2H4K0</accession>
<dbReference type="Gene3D" id="6.20.190.10">
    <property type="entry name" value="Nutrient germinant receptor protein C, domain 1"/>
    <property type="match status" value="1"/>
</dbReference>
<keyword evidence="3" id="KW-0309">Germination</keyword>
<reference evidence="10 11" key="1">
    <citation type="submission" date="2019-11" db="EMBL/GenBank/DDBJ databases">
        <title>Paenibacillus monticola sp. nov., a novel PGPR strain isolated from mountain sample in China.</title>
        <authorList>
            <person name="Zhao Q."/>
            <person name="Li H.-P."/>
            <person name="Zhang J.-L."/>
        </authorList>
    </citation>
    <scope>NUCLEOTIDE SEQUENCE [LARGE SCALE GENOMIC DNA]</scope>
    <source>
        <strain evidence="10 11">LC-T2</strain>
    </source>
</reference>
<dbReference type="PANTHER" id="PTHR35789">
    <property type="entry name" value="SPORE GERMINATION PROTEIN B3"/>
    <property type="match status" value="1"/>
</dbReference>
<dbReference type="Gene3D" id="3.30.300.210">
    <property type="entry name" value="Nutrient germinant receptor protein C, domain 3"/>
    <property type="match status" value="1"/>
</dbReference>
<evidence type="ECO:0000256" key="5">
    <source>
        <dbReference type="ARBA" id="ARBA00023136"/>
    </source>
</evidence>
<evidence type="ECO:0000256" key="7">
    <source>
        <dbReference type="ARBA" id="ARBA00023288"/>
    </source>
</evidence>
<proteinExistence type="inferred from homology"/>
<feature type="domain" description="Spore germination protein N-terminal" evidence="9">
    <location>
        <begin position="24"/>
        <end position="199"/>
    </location>
</feature>
<comment type="subcellular location">
    <subcellularLocation>
        <location evidence="1">Membrane</location>
        <topology evidence="1">Lipid-anchor</topology>
    </subcellularLocation>
</comment>
<dbReference type="Pfam" id="PF05504">
    <property type="entry name" value="Spore_GerAC"/>
    <property type="match status" value="1"/>
</dbReference>
<evidence type="ECO:0000256" key="3">
    <source>
        <dbReference type="ARBA" id="ARBA00022544"/>
    </source>
</evidence>
<keyword evidence="4" id="KW-0732">Signal</keyword>
<organism evidence="10 11">
    <name type="scientific">Paenibacillus monticola</name>
    <dbReference type="NCBI Taxonomy" id="2666075"/>
    <lineage>
        <taxon>Bacteria</taxon>
        <taxon>Bacillati</taxon>
        <taxon>Bacillota</taxon>
        <taxon>Bacilli</taxon>
        <taxon>Bacillales</taxon>
        <taxon>Paenibacillaceae</taxon>
        <taxon>Paenibacillus</taxon>
    </lineage>
</organism>
<gene>
    <name evidence="10" type="ORF">GJB61_10760</name>
</gene>
<name>A0A7X2H4K0_9BACL</name>
<evidence type="ECO:0000313" key="11">
    <source>
        <dbReference type="Proteomes" id="UP000463051"/>
    </source>
</evidence>
<comment type="caution">
    <text evidence="10">The sequence shown here is derived from an EMBL/GenBank/DDBJ whole genome shotgun (WGS) entry which is preliminary data.</text>
</comment>
<dbReference type="GO" id="GO:0009847">
    <property type="term" value="P:spore germination"/>
    <property type="evidence" value="ECO:0007669"/>
    <property type="project" value="InterPro"/>
</dbReference>
<evidence type="ECO:0000256" key="1">
    <source>
        <dbReference type="ARBA" id="ARBA00004635"/>
    </source>
</evidence>
<evidence type="ECO:0000256" key="6">
    <source>
        <dbReference type="ARBA" id="ARBA00023139"/>
    </source>
</evidence>
<dbReference type="NCBIfam" id="TIGR02887">
    <property type="entry name" value="spore_ger_x_C"/>
    <property type="match status" value="1"/>
</dbReference>
<dbReference type="PANTHER" id="PTHR35789:SF1">
    <property type="entry name" value="SPORE GERMINATION PROTEIN B3"/>
    <property type="match status" value="1"/>
</dbReference>
<keyword evidence="7" id="KW-0449">Lipoprotein</keyword>
<dbReference type="GO" id="GO:0016020">
    <property type="term" value="C:membrane"/>
    <property type="evidence" value="ECO:0007669"/>
    <property type="project" value="UniProtKB-SubCell"/>
</dbReference>
<dbReference type="RefSeq" id="WP_154118493.1">
    <property type="nucleotide sequence ID" value="NZ_WJXB01000003.1"/>
</dbReference>
<evidence type="ECO:0000256" key="4">
    <source>
        <dbReference type="ARBA" id="ARBA00022729"/>
    </source>
</evidence>
<dbReference type="InterPro" id="IPR038501">
    <property type="entry name" value="Spore_GerAC_C_sf"/>
</dbReference>
<dbReference type="InterPro" id="IPR008844">
    <property type="entry name" value="Spore_GerAC-like"/>
</dbReference>